<dbReference type="InterPro" id="IPR038475">
    <property type="entry name" value="RecG_C_sf"/>
</dbReference>
<dbReference type="EMBL" id="MTEJ01000108">
    <property type="protein sequence ID" value="OQX10636.1"/>
    <property type="molecule type" value="Genomic_DNA"/>
</dbReference>
<proteinExistence type="predicted"/>
<keyword evidence="2" id="KW-0067">ATP-binding</keyword>
<dbReference type="InterPro" id="IPR038461">
    <property type="entry name" value="Schlafen_AlbA_2_dom_sf"/>
</dbReference>
<sequence length="459" mass="52415">MNLIHQIHQGESKTLELKRQLPRHEQIAQTAVAFANTSGGKLIIGVDDHRRIVGVAETDIFTLQDQITSIILDRCYPPLLPEIYTSNINGKLVLVVEIFRGNLMPYYLKAEGKNNGTYLRIGACNRKAELLQLVELERQRINQSFDEEICPEFRLQELDLTPLQIRFAAKGKPLDDEKFKNLKLVRQDQGHLFPTQGLLILLGKFPHVTTKCARFKGTDMSLFLDRKEYAGDLFSQLEQAEAFIKNHINLRGEIKGLQRTDTYELPEAALREALTNALIHRDYTNQGRDIKVGIYDDIVNIVSPGGFPSTLTADGLREGRSEIRNRVIARVFKELGYIEQWGTGLQRIKKTCLDHGLQEPRIREISDSVDIEFQRPRVSGISEVPDTTGYRRILPNTNQQESVILKLLDQNGMITAAQVMHLLSVKERRAREILKQLSEKHLLEKRGSARSTYYTKINH</sequence>
<gene>
    <name evidence="2" type="ORF">BWK73_19790</name>
</gene>
<organism evidence="2 3">
    <name type="scientific">Thiothrix lacustris</name>
    <dbReference type="NCBI Taxonomy" id="525917"/>
    <lineage>
        <taxon>Bacteria</taxon>
        <taxon>Pseudomonadati</taxon>
        <taxon>Pseudomonadota</taxon>
        <taxon>Gammaproteobacteria</taxon>
        <taxon>Thiotrichales</taxon>
        <taxon>Thiotrichaceae</taxon>
        <taxon>Thiothrix</taxon>
    </lineage>
</organism>
<feature type="domain" description="Schlafen AlbA-2" evidence="1">
    <location>
        <begin position="11"/>
        <end position="128"/>
    </location>
</feature>
<name>A0A1Y1QPY1_9GAMM</name>
<dbReference type="PANTHER" id="PTHR30595">
    <property type="entry name" value="GLPR-RELATED TRANSCRIPTIONAL REPRESSOR"/>
    <property type="match status" value="1"/>
</dbReference>
<dbReference type="Gene3D" id="1.10.10.10">
    <property type="entry name" value="Winged helix-like DNA-binding domain superfamily/Winged helix DNA-binding domain"/>
    <property type="match status" value="1"/>
</dbReference>
<dbReference type="Pfam" id="PF13749">
    <property type="entry name" value="HATPase_c_4"/>
    <property type="match status" value="1"/>
</dbReference>
<keyword evidence="2" id="KW-0547">Nucleotide-binding</keyword>
<dbReference type="Pfam" id="PF04326">
    <property type="entry name" value="SLFN_AlbA_2"/>
    <property type="match status" value="1"/>
</dbReference>
<dbReference type="InterPro" id="IPR036388">
    <property type="entry name" value="WH-like_DNA-bd_sf"/>
</dbReference>
<protein>
    <submittedName>
        <fullName evidence="2">ATP-dependent DNA helicase</fullName>
    </submittedName>
</protein>
<dbReference type="InterPro" id="IPR007421">
    <property type="entry name" value="Schlafen_AlbA_2_dom"/>
</dbReference>
<dbReference type="Proteomes" id="UP000192491">
    <property type="component" value="Unassembled WGS sequence"/>
</dbReference>
<dbReference type="Gene3D" id="3.30.950.30">
    <property type="entry name" value="Schlafen, AAA domain"/>
    <property type="match status" value="1"/>
</dbReference>
<keyword evidence="2" id="KW-0347">Helicase</keyword>
<keyword evidence="2" id="KW-0378">Hydrolase</keyword>
<dbReference type="GO" id="GO:0004386">
    <property type="term" value="F:helicase activity"/>
    <property type="evidence" value="ECO:0007669"/>
    <property type="project" value="UniProtKB-KW"/>
</dbReference>
<dbReference type="AlphaFoldDB" id="A0A1Y1QPY1"/>
<evidence type="ECO:0000259" key="1">
    <source>
        <dbReference type="Pfam" id="PF04326"/>
    </source>
</evidence>
<reference evidence="2 3" key="1">
    <citation type="submission" date="2017-01" db="EMBL/GenBank/DDBJ databases">
        <title>Novel large sulfur bacteria in the metagenomes of groundwater-fed chemosynthetic microbial mats in the Lake Huron basin.</title>
        <authorList>
            <person name="Sharrar A.M."/>
            <person name="Flood B.E."/>
            <person name="Bailey J.V."/>
            <person name="Jones D.S."/>
            <person name="Biddanda B."/>
            <person name="Ruberg S.A."/>
            <person name="Marcus D.N."/>
            <person name="Dick G.J."/>
        </authorList>
    </citation>
    <scope>NUCLEOTIDE SEQUENCE [LARGE SCALE GENOMIC DNA]</scope>
    <source>
        <strain evidence="2">A8</strain>
    </source>
</reference>
<accession>A0A1Y1QPY1</accession>
<dbReference type="PANTHER" id="PTHR30595:SF6">
    <property type="entry name" value="SCHLAFEN ALBA-2 DOMAIN-CONTAINING PROTEIN"/>
    <property type="match status" value="1"/>
</dbReference>
<evidence type="ECO:0000313" key="2">
    <source>
        <dbReference type="EMBL" id="OQX10636.1"/>
    </source>
</evidence>
<dbReference type="Gene3D" id="3.30.565.60">
    <property type="match status" value="1"/>
</dbReference>
<evidence type="ECO:0000313" key="3">
    <source>
        <dbReference type="Proteomes" id="UP000192491"/>
    </source>
</evidence>
<comment type="caution">
    <text evidence="2">The sequence shown here is derived from an EMBL/GenBank/DDBJ whole genome shotgun (WGS) entry which is preliminary data.</text>
</comment>